<gene>
    <name evidence="1" type="ORF">PSON_ATCC_30995.1.T1240078</name>
</gene>
<evidence type="ECO:0000313" key="2">
    <source>
        <dbReference type="Proteomes" id="UP000692954"/>
    </source>
</evidence>
<keyword evidence="2" id="KW-1185">Reference proteome</keyword>
<organism evidence="1 2">
    <name type="scientific">Paramecium sonneborni</name>
    <dbReference type="NCBI Taxonomy" id="65129"/>
    <lineage>
        <taxon>Eukaryota</taxon>
        <taxon>Sar</taxon>
        <taxon>Alveolata</taxon>
        <taxon>Ciliophora</taxon>
        <taxon>Intramacronucleata</taxon>
        <taxon>Oligohymenophorea</taxon>
        <taxon>Peniculida</taxon>
        <taxon>Parameciidae</taxon>
        <taxon>Paramecium</taxon>
    </lineage>
</organism>
<comment type="caution">
    <text evidence="1">The sequence shown here is derived from an EMBL/GenBank/DDBJ whole genome shotgun (WGS) entry which is preliminary data.</text>
</comment>
<accession>A0A8S1QWK3</accession>
<proteinExistence type="predicted"/>
<reference evidence="1" key="1">
    <citation type="submission" date="2021-01" db="EMBL/GenBank/DDBJ databases">
        <authorList>
            <consortium name="Genoscope - CEA"/>
            <person name="William W."/>
        </authorList>
    </citation>
    <scope>NUCLEOTIDE SEQUENCE</scope>
</reference>
<dbReference type="AlphaFoldDB" id="A0A8S1QWK3"/>
<dbReference type="OrthoDB" id="290327at2759"/>
<evidence type="ECO:0000313" key="1">
    <source>
        <dbReference type="EMBL" id="CAD8120061.1"/>
    </source>
</evidence>
<sequence>MPIKLKVQGQSISVDERFAQVSNFLKEVWQPNSDEELPLSETQVTLRAFETLKNYYEFNNFKPEIIDAISNDPNTCFLNEYNRELIMKYSVFEGNELKELLQAAIYLQTIAFKKLCLARIAFEFHIEKQEPNKSFNELKKKFNMSNSALTLGDVERFKQEYPTIINKYN</sequence>
<protein>
    <submittedName>
        <fullName evidence="1">Uncharacterized protein</fullName>
    </submittedName>
</protein>
<dbReference type="EMBL" id="CAJJDN010000124">
    <property type="protein sequence ID" value="CAD8120061.1"/>
    <property type="molecule type" value="Genomic_DNA"/>
</dbReference>
<name>A0A8S1QWK3_9CILI</name>
<dbReference type="Proteomes" id="UP000692954">
    <property type="component" value="Unassembled WGS sequence"/>
</dbReference>